<evidence type="ECO:0000313" key="2">
    <source>
        <dbReference type="EMBL" id="OCF27662.1"/>
    </source>
</evidence>
<feature type="region of interest" description="Disordered" evidence="1">
    <location>
        <begin position="318"/>
        <end position="352"/>
    </location>
</feature>
<reference evidence="3" key="2">
    <citation type="submission" date="2013-07" db="EMBL/GenBank/DDBJ databases">
        <authorList>
            <consortium name="The Broad Institute Genome Sequencing Platform"/>
            <person name="Cuomo C."/>
            <person name="Litvintseva A."/>
            <person name="Chen Y."/>
            <person name="Heitman J."/>
            <person name="Sun S."/>
            <person name="Springer D."/>
            <person name="Dromer F."/>
            <person name="Young S.K."/>
            <person name="Zeng Q."/>
            <person name="Gargeya S."/>
            <person name="Fitzgerald M."/>
            <person name="Abouelleil A."/>
            <person name="Alvarado L."/>
            <person name="Berlin A.M."/>
            <person name="Chapman S.B."/>
            <person name="Dewar J."/>
            <person name="Goldberg J."/>
            <person name="Griggs A."/>
            <person name="Gujja S."/>
            <person name="Hansen M."/>
            <person name="Howarth C."/>
            <person name="Imamovic A."/>
            <person name="Larimer J."/>
            <person name="McCowan C."/>
            <person name="Murphy C."/>
            <person name="Pearson M."/>
            <person name="Priest M."/>
            <person name="Roberts A."/>
            <person name="Saif S."/>
            <person name="Shea T."/>
            <person name="Sykes S."/>
            <person name="Wortman J."/>
            <person name="Nusbaum C."/>
            <person name="Birren B."/>
        </authorList>
    </citation>
    <scope>NUCLEOTIDE SEQUENCE</scope>
    <source>
        <strain evidence="3">CBS 10118</strain>
    </source>
</reference>
<dbReference type="RefSeq" id="XP_019048732.1">
    <property type="nucleotide sequence ID" value="XM_019189170.1"/>
</dbReference>
<evidence type="ECO:0000313" key="3">
    <source>
        <dbReference type="EMBL" id="WVW81806.1"/>
    </source>
</evidence>
<name>A0A1B9G9F2_9TREE</name>
<feature type="region of interest" description="Disordered" evidence="1">
    <location>
        <begin position="20"/>
        <end position="52"/>
    </location>
</feature>
<proteinExistence type="predicted"/>
<dbReference type="EMBL" id="CP144542">
    <property type="protein sequence ID" value="WVW81806.1"/>
    <property type="molecule type" value="Genomic_DNA"/>
</dbReference>
<dbReference type="VEuPathDB" id="FungiDB:I302_02506"/>
<evidence type="ECO:0000313" key="4">
    <source>
        <dbReference type="Proteomes" id="UP000092730"/>
    </source>
</evidence>
<reference evidence="2" key="1">
    <citation type="submission" date="2013-07" db="EMBL/GenBank/DDBJ databases">
        <title>The Genome Sequence of Cryptococcus bestiolae CBS10118.</title>
        <authorList>
            <consortium name="The Broad Institute Genome Sequencing Platform"/>
            <person name="Cuomo C."/>
            <person name="Litvintseva A."/>
            <person name="Chen Y."/>
            <person name="Heitman J."/>
            <person name="Sun S."/>
            <person name="Springer D."/>
            <person name="Dromer F."/>
            <person name="Young S.K."/>
            <person name="Zeng Q."/>
            <person name="Gargeya S."/>
            <person name="Fitzgerald M."/>
            <person name="Abouelleil A."/>
            <person name="Alvarado L."/>
            <person name="Berlin A.M."/>
            <person name="Chapman S.B."/>
            <person name="Dewar J."/>
            <person name="Goldberg J."/>
            <person name="Griggs A."/>
            <person name="Gujja S."/>
            <person name="Hansen M."/>
            <person name="Howarth C."/>
            <person name="Imamovic A."/>
            <person name="Larimer J."/>
            <person name="McCowan C."/>
            <person name="Murphy C."/>
            <person name="Pearson M."/>
            <person name="Priest M."/>
            <person name="Roberts A."/>
            <person name="Saif S."/>
            <person name="Shea T."/>
            <person name="Sykes S."/>
            <person name="Wortman J."/>
            <person name="Nusbaum C."/>
            <person name="Birren B."/>
        </authorList>
    </citation>
    <scope>NUCLEOTIDE SEQUENCE [LARGE SCALE GENOMIC DNA]</scope>
    <source>
        <strain evidence="2">CBS 10118</strain>
    </source>
</reference>
<dbReference type="OrthoDB" id="10588183at2759"/>
<protein>
    <submittedName>
        <fullName evidence="2">Uncharacterized protein</fullName>
    </submittedName>
</protein>
<sequence>MPGRFLLKRAHSSFHFPHLLQHPKQEEGPTCSTASSSSQPSRSLSDSCLGTPKIECTTGPTVLRSAINPKRKERQSRRDRNVNSLRLDTLRLVQAEEEFEEENDLEIPFELDETIPTSCGSITSPAHSLLTTPTFPGSPTVGSPLEFLTSCECEDECIDPSLCNSSLFSYGSSFRNSSSVHQRNKISFINTPRSTSGSYFGLEDGQEDQCSWASSPQFLSFSNHHSATATSSRRESIDSTFDFNDEVVLKQDEGNDLSTILSGCGSLIDDHSDPFLHSTNYGKSFSPMPTPNSYNQSQSQKHYSSCAFLHERAKRMNIHQNPNSPTGTGTSPIHSPRSDENTIKSVGFKPSPPQLIQRMVVEQSKSHGGKVHVQSQLRISKLSTILESD</sequence>
<gene>
    <name evidence="2" type="ORF">I302_02506</name>
    <name evidence="3" type="ORF">I302_103803</name>
</gene>
<feature type="compositionally biased region" description="Polar residues" evidence="1">
    <location>
        <begin position="318"/>
        <end position="333"/>
    </location>
</feature>
<keyword evidence="4" id="KW-1185">Reference proteome</keyword>
<reference evidence="3" key="4">
    <citation type="submission" date="2024-02" db="EMBL/GenBank/DDBJ databases">
        <title>Comparative genomics of Cryptococcus and Kwoniella reveals pathogenesis evolution and contrasting modes of karyotype evolution via chromosome fusion or intercentromeric recombination.</title>
        <authorList>
            <person name="Coelho M.A."/>
            <person name="David-Palma M."/>
            <person name="Shea T."/>
            <person name="Bowers K."/>
            <person name="McGinley-Smith S."/>
            <person name="Mohammad A.W."/>
            <person name="Gnirke A."/>
            <person name="Yurkov A.M."/>
            <person name="Nowrousian M."/>
            <person name="Sun S."/>
            <person name="Cuomo C.A."/>
            <person name="Heitman J."/>
        </authorList>
    </citation>
    <scope>NUCLEOTIDE SEQUENCE</scope>
    <source>
        <strain evidence="3">CBS 10118</strain>
    </source>
</reference>
<evidence type="ECO:0000256" key="1">
    <source>
        <dbReference type="SAM" id="MobiDB-lite"/>
    </source>
</evidence>
<feature type="compositionally biased region" description="Low complexity" evidence="1">
    <location>
        <begin position="32"/>
        <end position="47"/>
    </location>
</feature>
<feature type="region of interest" description="Disordered" evidence="1">
    <location>
        <begin position="280"/>
        <end position="301"/>
    </location>
</feature>
<organism evidence="2">
    <name type="scientific">Kwoniella bestiolae CBS 10118</name>
    <dbReference type="NCBI Taxonomy" id="1296100"/>
    <lineage>
        <taxon>Eukaryota</taxon>
        <taxon>Fungi</taxon>
        <taxon>Dikarya</taxon>
        <taxon>Basidiomycota</taxon>
        <taxon>Agaricomycotina</taxon>
        <taxon>Tremellomycetes</taxon>
        <taxon>Tremellales</taxon>
        <taxon>Cryptococcaceae</taxon>
        <taxon>Kwoniella</taxon>
    </lineage>
</organism>
<feature type="compositionally biased region" description="Polar residues" evidence="1">
    <location>
        <begin position="291"/>
        <end position="301"/>
    </location>
</feature>
<dbReference type="KEGG" id="kbi:30206905"/>
<dbReference type="AlphaFoldDB" id="A0A1B9G9F2"/>
<reference evidence="2" key="3">
    <citation type="submission" date="2014-01" db="EMBL/GenBank/DDBJ databases">
        <title>Evolution of pathogenesis and genome organization in the Tremellales.</title>
        <authorList>
            <person name="Cuomo C."/>
            <person name="Litvintseva A."/>
            <person name="Heitman J."/>
            <person name="Chen Y."/>
            <person name="Sun S."/>
            <person name="Springer D."/>
            <person name="Dromer F."/>
            <person name="Young S."/>
            <person name="Zeng Q."/>
            <person name="Chapman S."/>
            <person name="Gujja S."/>
            <person name="Saif S."/>
            <person name="Birren B."/>
        </authorList>
    </citation>
    <scope>NUCLEOTIDE SEQUENCE</scope>
    <source>
        <strain evidence="2">CBS 10118</strain>
    </source>
</reference>
<dbReference type="EMBL" id="KI894019">
    <property type="protein sequence ID" value="OCF27662.1"/>
    <property type="molecule type" value="Genomic_DNA"/>
</dbReference>
<dbReference type="Proteomes" id="UP000092730">
    <property type="component" value="Chromosome 2"/>
</dbReference>
<dbReference type="GeneID" id="30206905"/>
<accession>A0A1B9G9F2</accession>